<feature type="coiled-coil region" evidence="1">
    <location>
        <begin position="174"/>
        <end position="255"/>
    </location>
</feature>
<evidence type="ECO:0000313" key="4">
    <source>
        <dbReference type="Proteomes" id="UP001627154"/>
    </source>
</evidence>
<feature type="coiled-coil region" evidence="1">
    <location>
        <begin position="284"/>
        <end position="339"/>
    </location>
</feature>
<proteinExistence type="predicted"/>
<feature type="coiled-coil region" evidence="1">
    <location>
        <begin position="100"/>
        <end position="127"/>
    </location>
</feature>
<keyword evidence="4" id="KW-1185">Reference proteome</keyword>
<evidence type="ECO:0000256" key="2">
    <source>
        <dbReference type="SAM" id="MobiDB-lite"/>
    </source>
</evidence>
<evidence type="ECO:0000313" key="3">
    <source>
        <dbReference type="EMBL" id="KAL3391547.1"/>
    </source>
</evidence>
<feature type="region of interest" description="Disordered" evidence="2">
    <location>
        <begin position="402"/>
        <end position="429"/>
    </location>
</feature>
<accession>A0ABD2WF23</accession>
<dbReference type="AlphaFoldDB" id="A0ABD2WF23"/>
<evidence type="ECO:0000256" key="1">
    <source>
        <dbReference type="SAM" id="Coils"/>
    </source>
</evidence>
<organism evidence="3 4">
    <name type="scientific">Trichogramma kaykai</name>
    <dbReference type="NCBI Taxonomy" id="54128"/>
    <lineage>
        <taxon>Eukaryota</taxon>
        <taxon>Metazoa</taxon>
        <taxon>Ecdysozoa</taxon>
        <taxon>Arthropoda</taxon>
        <taxon>Hexapoda</taxon>
        <taxon>Insecta</taxon>
        <taxon>Pterygota</taxon>
        <taxon>Neoptera</taxon>
        <taxon>Endopterygota</taxon>
        <taxon>Hymenoptera</taxon>
        <taxon>Apocrita</taxon>
        <taxon>Proctotrupomorpha</taxon>
        <taxon>Chalcidoidea</taxon>
        <taxon>Trichogrammatidae</taxon>
        <taxon>Trichogramma</taxon>
    </lineage>
</organism>
<protein>
    <submittedName>
        <fullName evidence="3">Uncharacterized protein</fullName>
    </submittedName>
</protein>
<dbReference type="Proteomes" id="UP001627154">
    <property type="component" value="Unassembled WGS sequence"/>
</dbReference>
<reference evidence="3 4" key="1">
    <citation type="journal article" date="2024" name="bioRxiv">
        <title>A reference genome for Trichogramma kaykai: A tiny desert-dwelling parasitoid wasp with competing sex-ratio distorters.</title>
        <authorList>
            <person name="Culotta J."/>
            <person name="Lindsey A.R."/>
        </authorList>
    </citation>
    <scope>NUCLEOTIDE SEQUENCE [LARGE SCALE GENOMIC DNA]</scope>
    <source>
        <strain evidence="3 4">KSX58</strain>
    </source>
</reference>
<keyword evidence="1" id="KW-0175">Coiled coil</keyword>
<name>A0ABD2WF23_9HYME</name>
<comment type="caution">
    <text evidence="3">The sequence shown here is derived from an EMBL/GenBank/DDBJ whole genome shotgun (WGS) entry which is preliminary data.</text>
</comment>
<gene>
    <name evidence="3" type="ORF">TKK_013858</name>
</gene>
<dbReference type="EMBL" id="JBJJXI010000109">
    <property type="protein sequence ID" value="KAL3391547.1"/>
    <property type="molecule type" value="Genomic_DNA"/>
</dbReference>
<sequence length="496" mass="55983">MEPILGHASDSSKADLDSIVSTDSLQSWMEEFRLQHDEAASSLEINAGGDNCDALQKARSLELENERLGVELASCRLELDAKSAANRGLKAKIGELHVQAQDSLQERQRLRNLAKDAECKLAAAENSTKWYQAQMHEAQARSNSLRIELDTYQSMLRQKHQTLVNVTAKWKQLNDDYLVVMQKHRAEKDQLQAEIDQLKTREYSCCSCAPKTTSSIPPLLHAELSARLKRSEEELEEGRAELRALEQRLTGLEVERVSGEASLSEQRKLTSAAEERWRSSQAARVQLSEEVRELRLQLETSRSEAAVAQAALLAARQDKEQVQGAIEQLQTQLTKMIAQHRLLRGRNADLEHKLTRLQGACDDSRRLRSLSYSANASLFKRLRQERRRASALRQLLLAAQPPRQRARSVSRQESKEQNPKCLASSEESSIDEGYVDNGSNLVHFPFVSMPSPKPLDPRLLGTINELLDRSKDFWQPVNSSLDKLRLKLEPALTLVT</sequence>